<dbReference type="HOGENOM" id="CLU_2940987_0_0_10"/>
<gene>
    <name evidence="1" type="ordered locus">ZPR_3388</name>
</gene>
<reference evidence="1 2" key="1">
    <citation type="journal article" date="2010" name="BMC Genomics">
        <title>The complete genome of Zunongwangia profunda SM-A87 reveals its adaptation to the deep-sea environment and ecological role in sedimentary organic nitrogen degradation.</title>
        <authorList>
            <person name="Qin Q.L."/>
            <person name="Zhang X.Y."/>
            <person name="Wang X.M."/>
            <person name="Liu G.M."/>
            <person name="Chen X.L."/>
            <person name="Xie B.B."/>
            <person name="Dang H.Y."/>
            <person name="Zhou B.C."/>
            <person name="Yu J."/>
            <person name="Zhang Y.Z."/>
        </authorList>
    </citation>
    <scope>NUCLEOTIDE SEQUENCE [LARGE SCALE GENOMIC DNA]</scope>
    <source>
        <strain evidence="2">DSM 18752 / CCTCC AB 206139 / SM-A87</strain>
    </source>
</reference>
<organism evidence="1 2">
    <name type="scientific">Zunongwangia profunda (strain DSM 18752 / CCTCC AB 206139 / SM-A87)</name>
    <name type="common">Wangia profunda</name>
    <dbReference type="NCBI Taxonomy" id="655815"/>
    <lineage>
        <taxon>Bacteria</taxon>
        <taxon>Pseudomonadati</taxon>
        <taxon>Bacteroidota</taxon>
        <taxon>Flavobacteriia</taxon>
        <taxon>Flavobacteriales</taxon>
        <taxon>Flavobacteriaceae</taxon>
        <taxon>Zunongwangia</taxon>
    </lineage>
</organism>
<sequence length="60" mass="6749">MELLSFFCAVSIQDSALLKKAKSTILLQQKCIFTVKDVVENSIKTAKKKDSILVKKDFTL</sequence>
<keyword evidence="2" id="KW-1185">Reference proteome</keyword>
<dbReference type="KEGG" id="zpr:ZPR_3388"/>
<evidence type="ECO:0000313" key="1">
    <source>
        <dbReference type="EMBL" id="ADF53704.1"/>
    </source>
</evidence>
<protein>
    <submittedName>
        <fullName evidence="1">Uncharacterized protein</fullName>
    </submittedName>
</protein>
<dbReference type="AlphaFoldDB" id="D5BJ71"/>
<dbReference type="EMBL" id="CP001650">
    <property type="protein sequence ID" value="ADF53704.1"/>
    <property type="molecule type" value="Genomic_DNA"/>
</dbReference>
<proteinExistence type="predicted"/>
<evidence type="ECO:0000313" key="2">
    <source>
        <dbReference type="Proteomes" id="UP000001654"/>
    </source>
</evidence>
<dbReference type="STRING" id="655815.ZPR_3388"/>
<accession>D5BJ71</accession>
<name>D5BJ71_ZUNPS</name>
<dbReference type="Proteomes" id="UP000001654">
    <property type="component" value="Chromosome"/>
</dbReference>